<dbReference type="Proteomes" id="UP001552299">
    <property type="component" value="Unassembled WGS sequence"/>
</dbReference>
<dbReference type="InterPro" id="IPR002885">
    <property type="entry name" value="PPR_rpt"/>
</dbReference>
<keyword evidence="1" id="KW-0677">Repeat</keyword>
<feature type="repeat" description="PPR" evidence="2">
    <location>
        <begin position="470"/>
        <end position="504"/>
    </location>
</feature>
<dbReference type="InterPro" id="IPR046960">
    <property type="entry name" value="PPR_At4g14850-like_plant"/>
</dbReference>
<name>A0ABD0U236_DENTH</name>
<dbReference type="GO" id="GO:0099402">
    <property type="term" value="P:plant organ development"/>
    <property type="evidence" value="ECO:0007669"/>
    <property type="project" value="UniProtKB-ARBA"/>
</dbReference>
<dbReference type="Pfam" id="PF01535">
    <property type="entry name" value="PPR"/>
    <property type="match status" value="1"/>
</dbReference>
<feature type="compositionally biased region" description="Low complexity" evidence="3">
    <location>
        <begin position="262"/>
        <end position="286"/>
    </location>
</feature>
<proteinExistence type="predicted"/>
<feature type="repeat" description="PPR" evidence="2">
    <location>
        <begin position="22"/>
        <end position="56"/>
    </location>
</feature>
<dbReference type="InterPro" id="IPR011990">
    <property type="entry name" value="TPR-like_helical_dom_sf"/>
</dbReference>
<dbReference type="NCBIfam" id="TIGR00756">
    <property type="entry name" value="PPR"/>
    <property type="match status" value="2"/>
</dbReference>
<feature type="compositionally biased region" description="Pro residues" evidence="3">
    <location>
        <begin position="245"/>
        <end position="254"/>
    </location>
</feature>
<protein>
    <recommendedName>
        <fullName evidence="6">Pentatricopeptide repeat-containing protein</fullName>
    </recommendedName>
</protein>
<keyword evidence="5" id="KW-1185">Reference proteome</keyword>
<evidence type="ECO:0000256" key="3">
    <source>
        <dbReference type="SAM" id="MobiDB-lite"/>
    </source>
</evidence>
<reference evidence="4 5" key="1">
    <citation type="journal article" date="2024" name="Plant Biotechnol. J.">
        <title>Dendrobium thyrsiflorum genome and its molecular insights into genes involved in important horticultural traits.</title>
        <authorList>
            <person name="Chen B."/>
            <person name="Wang J.Y."/>
            <person name="Zheng P.J."/>
            <person name="Li K.L."/>
            <person name="Liang Y.M."/>
            <person name="Chen X.F."/>
            <person name="Zhang C."/>
            <person name="Zhao X."/>
            <person name="He X."/>
            <person name="Zhang G.Q."/>
            <person name="Liu Z.J."/>
            <person name="Xu Q."/>
        </authorList>
    </citation>
    <scope>NUCLEOTIDE SEQUENCE [LARGE SCALE GENOMIC DNA]</scope>
    <source>
        <strain evidence="4">GZMU011</strain>
    </source>
</reference>
<accession>A0ABD0U236</accession>
<dbReference type="Pfam" id="PF13041">
    <property type="entry name" value="PPR_2"/>
    <property type="match status" value="2"/>
</dbReference>
<evidence type="ECO:0008006" key="6">
    <source>
        <dbReference type="Google" id="ProtNLM"/>
    </source>
</evidence>
<dbReference type="PROSITE" id="PS51375">
    <property type="entry name" value="PPR"/>
    <property type="match status" value="3"/>
</dbReference>
<dbReference type="FunFam" id="1.25.40.10:FF:000158">
    <property type="entry name" value="pentatricopeptide repeat-containing protein At2g33680"/>
    <property type="match status" value="1"/>
</dbReference>
<feature type="region of interest" description="Disordered" evidence="3">
    <location>
        <begin position="690"/>
        <end position="786"/>
    </location>
</feature>
<comment type="caution">
    <text evidence="4">The sequence shown here is derived from an EMBL/GenBank/DDBJ whole genome shotgun (WGS) entry which is preliminary data.</text>
</comment>
<dbReference type="Gene3D" id="1.25.40.10">
    <property type="entry name" value="Tetratricopeptide repeat domain"/>
    <property type="match status" value="3"/>
</dbReference>
<dbReference type="AlphaFoldDB" id="A0ABD0U236"/>
<feature type="compositionally biased region" description="Polar residues" evidence="3">
    <location>
        <begin position="765"/>
        <end position="783"/>
    </location>
</feature>
<feature type="compositionally biased region" description="Low complexity" evidence="3">
    <location>
        <begin position="703"/>
        <end position="749"/>
    </location>
</feature>
<organism evidence="4 5">
    <name type="scientific">Dendrobium thyrsiflorum</name>
    <name type="common">Pinecone-like raceme dendrobium</name>
    <name type="synonym">Orchid</name>
    <dbReference type="NCBI Taxonomy" id="117978"/>
    <lineage>
        <taxon>Eukaryota</taxon>
        <taxon>Viridiplantae</taxon>
        <taxon>Streptophyta</taxon>
        <taxon>Embryophyta</taxon>
        <taxon>Tracheophyta</taxon>
        <taxon>Spermatophyta</taxon>
        <taxon>Magnoliopsida</taxon>
        <taxon>Liliopsida</taxon>
        <taxon>Asparagales</taxon>
        <taxon>Orchidaceae</taxon>
        <taxon>Epidendroideae</taxon>
        <taxon>Malaxideae</taxon>
        <taxon>Dendrobiinae</taxon>
        <taxon>Dendrobium</taxon>
    </lineage>
</organism>
<gene>
    <name evidence="4" type="ORF">M5K25_024510</name>
</gene>
<sequence>MYCKCGSIKDARQFFNEMREHNVISHTAMISGFSQHGLVLIALHLFEEMKESGVKPDGITFVEVLSACSHFGLVKEGWEYFESITDYGLEKTMSHYACMVDLLGRVGLVEKAEDLINNAPFPLKTSLWRTLLGACNKHGDVKNVDSMIKIVDLPLALWTPSGISRIASYIGIPLTVDPLTAMRTRLTFARVCAQISKDFPLPDEIPIQIDGEELVFNVIYDWKSSKCEGCGSLIHPYSLCASNPNPKPIMPPPVVKHRGRSGSRNPRSRAPGSSSKPPSPSSRIPDPVLPNLNFPTEESSSSEQPSLQIPKPPPKVPLKNMFASLQTEELASHHLDESSIGGNPIDINHIDDNPKDINHMIIHGILSAGSSSPIFLYVIYAAHNAGERKILWDHLRDLVPSHDQPYIILGGFSCLSFDSEKPNSEASSDRNSEAWCDLLDLKWFNNIEMEPIQKDCGHAYHLIDEMPDPKLVSWTRTISSYIKSGHAELGLREFRRMCDSGLRPNEYGLSLALKASRLAGEPAIGKLLHGLAIKAGFEANSFCGTSILDMYCKYGYMKEAQLFFDKAAVKCQAMWNSFIDGYSRYSKAQEAVKLFHQMLLSCTSPNCFTYTILIKHGAGNVDISFVKFIHAQGLRPNFKRLPLPDEIPIQIDGEELVFNVIYNWKPSKCEGCGSLIHPYSLCASNPNPKPIMPPPVAKHRGRSSSQNPRSRAPSSSSKPPSPSSRIPGTSHSPIIIQSSSTPIIETSSPTLPPLSNPDEDPVLPNQPTSRHLNESSIGGNPTDINHIDDNPEDINHMFVVFDPWFINSHLIFDNESGYNNFGFSNPGRIWLKWDSSHYSFSLTFSSSQIIHGILSAGSALLFFFLSSMLPTMQVGDAPLSTGGLGELNNVLFDCGVQELALVDQPIHIKLDRTLVNFALLDIFPMAYYKVVSLSSSDHSPVMFMASRIKTNFTRFMFKNYWVYMNGFWDEVLDNDEKVLHLAILFRDSPVATMEFYRMAMYAKLLELCDGPRAFHLHSVLACGNLSFLQICSCCFSDEIENHITL</sequence>
<dbReference type="EMBL" id="JANQDX010000018">
    <property type="protein sequence ID" value="KAL0906049.1"/>
    <property type="molecule type" value="Genomic_DNA"/>
</dbReference>
<feature type="region of interest" description="Disordered" evidence="3">
    <location>
        <begin position="245"/>
        <end position="318"/>
    </location>
</feature>
<evidence type="ECO:0000313" key="5">
    <source>
        <dbReference type="Proteomes" id="UP001552299"/>
    </source>
</evidence>
<evidence type="ECO:0000256" key="2">
    <source>
        <dbReference type="PROSITE-ProRule" id="PRU00708"/>
    </source>
</evidence>
<evidence type="ECO:0000313" key="4">
    <source>
        <dbReference type="EMBL" id="KAL0906049.1"/>
    </source>
</evidence>
<dbReference type="PANTHER" id="PTHR47926">
    <property type="entry name" value="PENTATRICOPEPTIDE REPEAT-CONTAINING PROTEIN"/>
    <property type="match status" value="1"/>
</dbReference>
<evidence type="ECO:0000256" key="1">
    <source>
        <dbReference type="ARBA" id="ARBA00022737"/>
    </source>
</evidence>
<feature type="repeat" description="PPR" evidence="2">
    <location>
        <begin position="571"/>
        <end position="605"/>
    </location>
</feature>